<evidence type="ECO:0000259" key="2">
    <source>
        <dbReference type="Pfam" id="PF01872"/>
    </source>
</evidence>
<name>A0ABT1JJ01_ACTCY</name>
<organism evidence="3 4">
    <name type="scientific">Actinoalloteichus caeruleus DSM 43889</name>
    <dbReference type="NCBI Taxonomy" id="1120930"/>
    <lineage>
        <taxon>Bacteria</taxon>
        <taxon>Bacillati</taxon>
        <taxon>Actinomycetota</taxon>
        <taxon>Actinomycetes</taxon>
        <taxon>Pseudonocardiales</taxon>
        <taxon>Pseudonocardiaceae</taxon>
        <taxon>Actinoalloteichus</taxon>
        <taxon>Actinoalloteichus cyanogriseus</taxon>
    </lineage>
</organism>
<feature type="region of interest" description="Disordered" evidence="1">
    <location>
        <begin position="13"/>
        <end position="33"/>
    </location>
</feature>
<dbReference type="Gene3D" id="3.40.430.10">
    <property type="entry name" value="Dihydrofolate Reductase, subunit A"/>
    <property type="match status" value="1"/>
</dbReference>
<reference evidence="3 4" key="1">
    <citation type="submission" date="2022-06" db="EMBL/GenBank/DDBJ databases">
        <title>Genomic Encyclopedia of Type Strains, Phase I: the one thousand microbial genomes (KMG-I) project.</title>
        <authorList>
            <person name="Kyrpides N."/>
        </authorList>
    </citation>
    <scope>NUCLEOTIDE SEQUENCE [LARGE SCALE GENOMIC DNA]</scope>
    <source>
        <strain evidence="3 4">DSM 43889</strain>
    </source>
</reference>
<evidence type="ECO:0000256" key="1">
    <source>
        <dbReference type="SAM" id="MobiDB-lite"/>
    </source>
</evidence>
<dbReference type="SUPFAM" id="SSF53597">
    <property type="entry name" value="Dihydrofolate reductase-like"/>
    <property type="match status" value="1"/>
</dbReference>
<gene>
    <name evidence="3" type="ORF">G443_002760</name>
</gene>
<evidence type="ECO:0000313" key="4">
    <source>
        <dbReference type="Proteomes" id="UP000791080"/>
    </source>
</evidence>
<dbReference type="EMBL" id="AUBJ02000001">
    <property type="protein sequence ID" value="MCP2332490.1"/>
    <property type="molecule type" value="Genomic_DNA"/>
</dbReference>
<dbReference type="Proteomes" id="UP000791080">
    <property type="component" value="Unassembled WGS sequence"/>
</dbReference>
<dbReference type="RefSeq" id="WP_026417466.1">
    <property type="nucleotide sequence ID" value="NZ_AUBJ02000001.1"/>
</dbReference>
<feature type="domain" description="Bacterial bifunctional deaminase-reductase C-terminal" evidence="2">
    <location>
        <begin position="4"/>
        <end position="182"/>
    </location>
</feature>
<dbReference type="Pfam" id="PF01872">
    <property type="entry name" value="RibD_C"/>
    <property type="match status" value="1"/>
</dbReference>
<dbReference type="PANTHER" id="PTHR38011:SF2">
    <property type="entry name" value="BIFUNCTIONAL DEAMINASE-REDUCTASE DOMAIN PROTEIN"/>
    <property type="match status" value="1"/>
</dbReference>
<dbReference type="PANTHER" id="PTHR38011">
    <property type="entry name" value="DIHYDROFOLATE REDUCTASE FAMILY PROTEIN (AFU_ORTHOLOGUE AFUA_8G06820)"/>
    <property type="match status" value="1"/>
</dbReference>
<comment type="caution">
    <text evidence="3">The sequence shown here is derived from an EMBL/GenBank/DDBJ whole genome shotgun (WGS) entry which is preliminary data.</text>
</comment>
<sequence length="206" mass="22043">MGQITVTTQLSLDGVVQSPGAPEEDPSGGFDRGGWVAPHVDDDMLRIIAEDFGRAGAFLLGRRTYEIFAAHWPLVTDRQDPIATALNTLPKHVVSGTLGTPGWAGTEVVRGDLVTEVTRLRDTTDGELQVHGSITLVRALLEADLVDEYRLWTFPVVVGAGRRLFAEGLPSRTVRLVDTASTDAGAIRARYQPVGPARFGSLALGG</sequence>
<dbReference type="InterPro" id="IPR024072">
    <property type="entry name" value="DHFR-like_dom_sf"/>
</dbReference>
<protein>
    <submittedName>
        <fullName evidence="3">Dihydrofolate reductase</fullName>
    </submittedName>
</protein>
<evidence type="ECO:0000313" key="3">
    <source>
        <dbReference type="EMBL" id="MCP2332490.1"/>
    </source>
</evidence>
<dbReference type="InterPro" id="IPR002734">
    <property type="entry name" value="RibDG_C"/>
</dbReference>
<proteinExistence type="predicted"/>
<accession>A0ABT1JJ01</accession>
<dbReference type="InterPro" id="IPR050765">
    <property type="entry name" value="Riboflavin_Biosynth_HTPR"/>
</dbReference>
<keyword evidence="4" id="KW-1185">Reference proteome</keyword>